<dbReference type="OrthoDB" id="2304001at2759"/>
<gene>
    <name evidence="2" type="ORF">DERYTH_LOCUS16682</name>
</gene>
<reference evidence="2" key="1">
    <citation type="submission" date="2021-06" db="EMBL/GenBank/DDBJ databases">
        <authorList>
            <person name="Kallberg Y."/>
            <person name="Tangrot J."/>
            <person name="Rosling A."/>
        </authorList>
    </citation>
    <scope>NUCLEOTIDE SEQUENCE</scope>
    <source>
        <strain evidence="2">MA453B</strain>
    </source>
</reference>
<evidence type="ECO:0000256" key="1">
    <source>
        <dbReference type="SAM" id="MobiDB-lite"/>
    </source>
</evidence>
<feature type="non-terminal residue" evidence="2">
    <location>
        <position position="1"/>
    </location>
</feature>
<dbReference type="EMBL" id="CAJVPY010014841">
    <property type="protein sequence ID" value="CAG8748671.1"/>
    <property type="molecule type" value="Genomic_DNA"/>
</dbReference>
<evidence type="ECO:0000313" key="2">
    <source>
        <dbReference type="EMBL" id="CAG8748671.1"/>
    </source>
</evidence>
<sequence>IRDHPELYKVGVDFGDETCNFDDRILQHEEGLIKPPPAPTPKTTKATPTPTPKPLNRST</sequence>
<proteinExistence type="predicted"/>
<accession>A0A9N9IVT3</accession>
<keyword evidence="3" id="KW-1185">Reference proteome</keyword>
<feature type="region of interest" description="Disordered" evidence="1">
    <location>
        <begin position="27"/>
        <end position="59"/>
    </location>
</feature>
<organism evidence="2 3">
    <name type="scientific">Dentiscutata erythropus</name>
    <dbReference type="NCBI Taxonomy" id="1348616"/>
    <lineage>
        <taxon>Eukaryota</taxon>
        <taxon>Fungi</taxon>
        <taxon>Fungi incertae sedis</taxon>
        <taxon>Mucoromycota</taxon>
        <taxon>Glomeromycotina</taxon>
        <taxon>Glomeromycetes</taxon>
        <taxon>Diversisporales</taxon>
        <taxon>Gigasporaceae</taxon>
        <taxon>Dentiscutata</taxon>
    </lineage>
</organism>
<evidence type="ECO:0000313" key="3">
    <source>
        <dbReference type="Proteomes" id="UP000789405"/>
    </source>
</evidence>
<dbReference type="Proteomes" id="UP000789405">
    <property type="component" value="Unassembled WGS sequence"/>
</dbReference>
<name>A0A9N9IVT3_9GLOM</name>
<dbReference type="AlphaFoldDB" id="A0A9N9IVT3"/>
<comment type="caution">
    <text evidence="2">The sequence shown here is derived from an EMBL/GenBank/DDBJ whole genome shotgun (WGS) entry which is preliminary data.</text>
</comment>
<protein>
    <submittedName>
        <fullName evidence="2">14389_t:CDS:1</fullName>
    </submittedName>
</protein>